<protein>
    <submittedName>
        <fullName evidence="2">Uncharacterized protein</fullName>
    </submittedName>
</protein>
<dbReference type="Proteomes" id="UP000234254">
    <property type="component" value="Unassembled WGS sequence"/>
</dbReference>
<organism evidence="2 3">
    <name type="scientific">Aspergillus campestris (strain IBT 28561)</name>
    <dbReference type="NCBI Taxonomy" id="1392248"/>
    <lineage>
        <taxon>Eukaryota</taxon>
        <taxon>Fungi</taxon>
        <taxon>Dikarya</taxon>
        <taxon>Ascomycota</taxon>
        <taxon>Pezizomycotina</taxon>
        <taxon>Eurotiomycetes</taxon>
        <taxon>Eurotiomycetidae</taxon>
        <taxon>Eurotiales</taxon>
        <taxon>Aspergillaceae</taxon>
        <taxon>Aspergillus</taxon>
        <taxon>Aspergillus subgen. Circumdati</taxon>
    </lineage>
</organism>
<comment type="caution">
    <text evidence="2">The sequence shown here is derived from an EMBL/GenBank/DDBJ whole genome shotgun (WGS) entry which is preliminary data.</text>
</comment>
<evidence type="ECO:0000313" key="3">
    <source>
        <dbReference type="Proteomes" id="UP000234254"/>
    </source>
</evidence>
<dbReference type="EMBL" id="MSFM01000010">
    <property type="protein sequence ID" value="PKY02217.1"/>
    <property type="molecule type" value="Genomic_DNA"/>
</dbReference>
<evidence type="ECO:0000256" key="1">
    <source>
        <dbReference type="SAM" id="Phobius"/>
    </source>
</evidence>
<gene>
    <name evidence="2" type="ORF">P168DRAFT_43040</name>
</gene>
<reference evidence="2" key="1">
    <citation type="submission" date="2016-12" db="EMBL/GenBank/DDBJ databases">
        <title>The genomes of Aspergillus section Nigri reveals drivers in fungal speciation.</title>
        <authorList>
            <consortium name="DOE Joint Genome Institute"/>
            <person name="Vesth T.C."/>
            <person name="Nybo J."/>
            <person name="Theobald S."/>
            <person name="Brandl J."/>
            <person name="Frisvad J.C."/>
            <person name="Nielsen K.F."/>
            <person name="Lyhne E.K."/>
            <person name="Kogle M.E."/>
            <person name="Kuo A."/>
            <person name="Riley R."/>
            <person name="Clum A."/>
            <person name="Nolan M."/>
            <person name="Lipzen A."/>
            <person name="Salamov A."/>
            <person name="Henrissat B."/>
            <person name="Wiebenga A."/>
            <person name="De vries R.P."/>
            <person name="Grigoriev I.V."/>
            <person name="Mortensen U.H."/>
            <person name="Andersen M.R."/>
            <person name="Baker S.E."/>
        </authorList>
    </citation>
    <scope>NUCLEOTIDE SEQUENCE</scope>
    <source>
        <strain evidence="2">IBT 28561</strain>
    </source>
</reference>
<dbReference type="VEuPathDB" id="FungiDB:P168DRAFT_43040"/>
<keyword evidence="1" id="KW-0472">Membrane</keyword>
<dbReference type="GeneID" id="36549468"/>
<feature type="transmembrane region" description="Helical" evidence="1">
    <location>
        <begin position="60"/>
        <end position="84"/>
    </location>
</feature>
<dbReference type="RefSeq" id="XP_024690811.1">
    <property type="nucleotide sequence ID" value="XM_024841939.1"/>
</dbReference>
<dbReference type="AlphaFoldDB" id="A0A2I1CX56"/>
<evidence type="ECO:0000313" key="2">
    <source>
        <dbReference type="EMBL" id="PKY02217.1"/>
    </source>
</evidence>
<accession>A0A2I1CX56</accession>
<keyword evidence="1" id="KW-0812">Transmembrane</keyword>
<proteinExistence type="predicted"/>
<keyword evidence="1" id="KW-1133">Transmembrane helix</keyword>
<keyword evidence="3" id="KW-1185">Reference proteome</keyword>
<sequence>MLVKIHMNWITARDAYTVAMSTWRQNCRTWEIELIKTYWANDRTVFPNTALSNSEAKRKVLWTVVALNTGLLTNVQIVMIYAAAEWRFLSSIATTASRDLYFTQSGPTQDARPWASIARQAVDSIFTTNYLSQSIHGIVRFWFKHKPVIRHV</sequence>
<name>A0A2I1CX56_ASPC2</name>